<keyword evidence="3" id="KW-1185">Reference proteome</keyword>
<evidence type="ECO:0000259" key="1">
    <source>
        <dbReference type="PROSITE" id="PS50146"/>
    </source>
</evidence>
<dbReference type="EMBL" id="WVTD01000014">
    <property type="protein sequence ID" value="MYL99368.1"/>
    <property type="molecule type" value="Genomic_DNA"/>
</dbReference>
<feature type="domain" description="DAGKc" evidence="1">
    <location>
        <begin position="7"/>
        <end position="131"/>
    </location>
</feature>
<evidence type="ECO:0000313" key="2">
    <source>
        <dbReference type="EMBL" id="MYL99368.1"/>
    </source>
</evidence>
<dbReference type="PROSITE" id="PS50146">
    <property type="entry name" value="DAGK"/>
    <property type="match status" value="1"/>
</dbReference>
<dbReference type="InterPro" id="IPR016064">
    <property type="entry name" value="NAD/diacylglycerol_kinase_sf"/>
</dbReference>
<keyword evidence="2" id="KW-0808">Transferase</keyword>
<dbReference type="SUPFAM" id="SSF111331">
    <property type="entry name" value="NAD kinase/diacylglycerol kinase-like"/>
    <property type="match status" value="1"/>
</dbReference>
<dbReference type="Proteomes" id="UP000465810">
    <property type="component" value="Unassembled WGS sequence"/>
</dbReference>
<reference evidence="2 3" key="1">
    <citation type="submission" date="2019-12" db="EMBL/GenBank/DDBJ databases">
        <authorList>
            <person name="Feng G."/>
            <person name="Zhu H."/>
        </authorList>
    </citation>
    <scope>NUCLEOTIDE SEQUENCE [LARGE SCALE GENOMIC DNA]</scope>
    <source>
        <strain evidence="2 3">FGD1</strain>
    </source>
</reference>
<comment type="caution">
    <text evidence="2">The sequence shown here is derived from an EMBL/GenBank/DDBJ whole genome shotgun (WGS) entry which is preliminary data.</text>
</comment>
<dbReference type="RefSeq" id="WP_160986874.1">
    <property type="nucleotide sequence ID" value="NZ_WVTD01000014.1"/>
</dbReference>
<dbReference type="AlphaFoldDB" id="A0A7X4K9G8"/>
<dbReference type="GO" id="GO:0016301">
    <property type="term" value="F:kinase activity"/>
    <property type="evidence" value="ECO:0007669"/>
    <property type="project" value="UniProtKB-KW"/>
</dbReference>
<name>A0A7X4K9G8_9SPHN</name>
<dbReference type="InterPro" id="IPR017438">
    <property type="entry name" value="ATP-NAD_kinase_N"/>
</dbReference>
<dbReference type="Pfam" id="PF00781">
    <property type="entry name" value="DAGK_cat"/>
    <property type="match status" value="1"/>
</dbReference>
<protein>
    <submittedName>
        <fullName evidence="2">Diacylglycerol kinase</fullName>
    </submittedName>
</protein>
<keyword evidence="2" id="KW-0418">Kinase</keyword>
<dbReference type="InterPro" id="IPR001206">
    <property type="entry name" value="Diacylglycerol_kinase_cat_dom"/>
</dbReference>
<organism evidence="2 3">
    <name type="scientific">Novosphingobium silvae</name>
    <dbReference type="NCBI Taxonomy" id="2692619"/>
    <lineage>
        <taxon>Bacteria</taxon>
        <taxon>Pseudomonadati</taxon>
        <taxon>Pseudomonadota</taxon>
        <taxon>Alphaproteobacteria</taxon>
        <taxon>Sphingomonadales</taxon>
        <taxon>Sphingomonadaceae</taxon>
        <taxon>Novosphingobium</taxon>
    </lineage>
</organism>
<sequence length="301" mass="32869">MPIRSPLDSRRALLVHNRNAGTDPTPRERIEAALHAVGLRTTYCAHLEDDLDAALQGDFDMVVAAGGDGTLADVASSLCDVERPIGVLPLGGSNNIAHALGVEGDWRDIPAHWSLSRWRPLDRCEADGPWGRRPFIEAVGTGVLTQSVDYVDDDPETAEEKRANGRAAFRQALAEAAPFPCRIDGADWSWEGDCLMVEVLSIPFVGPRLRLAHGADPGDGLLDVMIVEPGDREALRDWVKDPEAAPCPLPPRRASMVRLGVHDRCFRLDDRSPDDRLSGIVTIRIRPQPVRILVHDKAGTT</sequence>
<dbReference type="Gene3D" id="3.40.50.10330">
    <property type="entry name" value="Probable inorganic polyphosphate/atp-NAD kinase, domain 1"/>
    <property type="match status" value="1"/>
</dbReference>
<dbReference type="Gene3D" id="2.60.200.40">
    <property type="match status" value="1"/>
</dbReference>
<evidence type="ECO:0000313" key="3">
    <source>
        <dbReference type="Proteomes" id="UP000465810"/>
    </source>
</evidence>
<proteinExistence type="predicted"/>
<accession>A0A7X4K9G8</accession>
<gene>
    <name evidence="2" type="ORF">GR702_16490</name>
</gene>